<sequence length="129" mass="14573">MTGLQRLPPTARVRSGADFNRCFAARQRLPGRYFLLQWRHNESDGARIGLAVSRRVDRRAVGRNRIKRLLREAFRRTRAQLPAVDLVFVPKPEAGRAPSEVLRQDVEQLLERARALPPPAPQGTMPAAS</sequence>
<dbReference type="InterPro" id="IPR000100">
    <property type="entry name" value="RNase_P"/>
</dbReference>
<dbReference type="InterPro" id="IPR014721">
    <property type="entry name" value="Ribsml_uS5_D2-typ_fold_subgr"/>
</dbReference>
<dbReference type="InterPro" id="IPR020539">
    <property type="entry name" value="RNase_P_CS"/>
</dbReference>
<keyword evidence="5 7" id="KW-0378">Hydrolase</keyword>
<dbReference type="Proteomes" id="UP001431449">
    <property type="component" value="Unassembled WGS sequence"/>
</dbReference>
<dbReference type="NCBIfam" id="TIGR00188">
    <property type="entry name" value="rnpA"/>
    <property type="match status" value="1"/>
</dbReference>
<dbReference type="Gene3D" id="3.30.230.10">
    <property type="match status" value="1"/>
</dbReference>
<comment type="function">
    <text evidence="1 7">RNaseP catalyzes the removal of the 5'-leader sequence from pre-tRNA to produce the mature 5'-terminus. It can also cleave other RNA substrates such as 4.5S RNA. The protein component plays an auxiliary but essential role in vivo by binding to the 5'-leader sequence and broadening the substrate specificity of the ribozyme.</text>
</comment>
<evidence type="ECO:0000256" key="4">
    <source>
        <dbReference type="ARBA" id="ARBA00022759"/>
    </source>
</evidence>
<protein>
    <recommendedName>
        <fullName evidence="7 8">Ribonuclease P protein component</fullName>
        <shortName evidence="7">RNase P protein</shortName>
        <shortName evidence="7">RNaseP protein</shortName>
        <ecNumber evidence="7 8">3.1.26.5</ecNumber>
    </recommendedName>
    <alternativeName>
        <fullName evidence="7">Protein C5</fullName>
    </alternativeName>
</protein>
<dbReference type="EMBL" id="JALNMH010000001">
    <property type="protein sequence ID" value="MCK7592454.1"/>
    <property type="molecule type" value="Genomic_DNA"/>
</dbReference>
<keyword evidence="2 7" id="KW-0819">tRNA processing</keyword>
<proteinExistence type="inferred from homology"/>
<keyword evidence="6 7" id="KW-0694">RNA-binding</keyword>
<evidence type="ECO:0000313" key="10">
    <source>
        <dbReference type="Proteomes" id="UP001431449"/>
    </source>
</evidence>
<evidence type="ECO:0000256" key="1">
    <source>
        <dbReference type="ARBA" id="ARBA00002663"/>
    </source>
</evidence>
<reference evidence="9" key="1">
    <citation type="submission" date="2022-04" db="EMBL/GenBank/DDBJ databases">
        <title>Lysobacter sp. CAU 1642 isolated from sea sand.</title>
        <authorList>
            <person name="Kim W."/>
        </authorList>
    </citation>
    <scope>NUCLEOTIDE SEQUENCE</scope>
    <source>
        <strain evidence="9">CAU 1642</strain>
    </source>
</reference>
<keyword evidence="10" id="KW-1185">Reference proteome</keyword>
<dbReference type="Pfam" id="PF00825">
    <property type="entry name" value="Ribonuclease_P"/>
    <property type="match status" value="1"/>
</dbReference>
<dbReference type="GO" id="GO:0004526">
    <property type="term" value="F:ribonuclease P activity"/>
    <property type="evidence" value="ECO:0007669"/>
    <property type="project" value="UniProtKB-EC"/>
</dbReference>
<evidence type="ECO:0000256" key="6">
    <source>
        <dbReference type="ARBA" id="ARBA00022884"/>
    </source>
</evidence>
<dbReference type="PROSITE" id="PS00648">
    <property type="entry name" value="RIBONUCLEASE_P"/>
    <property type="match status" value="1"/>
</dbReference>
<comment type="catalytic activity">
    <reaction evidence="7">
        <text>Endonucleolytic cleavage of RNA, removing 5'-extranucleotides from tRNA precursor.</text>
        <dbReference type="EC" id="3.1.26.5"/>
    </reaction>
</comment>
<dbReference type="SUPFAM" id="SSF54211">
    <property type="entry name" value="Ribosomal protein S5 domain 2-like"/>
    <property type="match status" value="1"/>
</dbReference>
<accession>A0ABT0GE68</accession>
<dbReference type="RefSeq" id="WP_248204632.1">
    <property type="nucleotide sequence ID" value="NZ_JALNMH010000001.1"/>
</dbReference>
<dbReference type="HAMAP" id="MF_00227">
    <property type="entry name" value="RNase_P"/>
    <property type="match status" value="1"/>
</dbReference>
<dbReference type="EC" id="3.1.26.5" evidence="7 8"/>
<keyword evidence="3 7" id="KW-0540">Nuclease</keyword>
<name>A0ABT0GE68_9GAMM</name>
<dbReference type="InterPro" id="IPR020568">
    <property type="entry name" value="Ribosomal_Su5_D2-typ_SF"/>
</dbReference>
<comment type="similarity">
    <text evidence="7">Belongs to the RnpA family.</text>
</comment>
<evidence type="ECO:0000256" key="8">
    <source>
        <dbReference type="NCBIfam" id="TIGR00188"/>
    </source>
</evidence>
<dbReference type="PANTHER" id="PTHR33992">
    <property type="entry name" value="RIBONUCLEASE P PROTEIN COMPONENT"/>
    <property type="match status" value="1"/>
</dbReference>
<comment type="subunit">
    <text evidence="7">Consists of a catalytic RNA component (M1 or rnpB) and a protein subunit.</text>
</comment>
<evidence type="ECO:0000313" key="9">
    <source>
        <dbReference type="EMBL" id="MCK7592454.1"/>
    </source>
</evidence>
<evidence type="ECO:0000256" key="7">
    <source>
        <dbReference type="HAMAP-Rule" id="MF_00227"/>
    </source>
</evidence>
<dbReference type="PANTHER" id="PTHR33992:SF1">
    <property type="entry name" value="RIBONUCLEASE P PROTEIN COMPONENT"/>
    <property type="match status" value="1"/>
</dbReference>
<keyword evidence="4 7" id="KW-0255">Endonuclease</keyword>
<evidence type="ECO:0000256" key="2">
    <source>
        <dbReference type="ARBA" id="ARBA00022694"/>
    </source>
</evidence>
<gene>
    <name evidence="7 9" type="primary">rnpA</name>
    <name evidence="9" type="ORF">M0G41_02080</name>
</gene>
<evidence type="ECO:0000256" key="5">
    <source>
        <dbReference type="ARBA" id="ARBA00022801"/>
    </source>
</evidence>
<evidence type="ECO:0000256" key="3">
    <source>
        <dbReference type="ARBA" id="ARBA00022722"/>
    </source>
</evidence>
<comment type="caution">
    <text evidence="9">The sequence shown here is derived from an EMBL/GenBank/DDBJ whole genome shotgun (WGS) entry which is preliminary data.</text>
</comment>
<organism evidence="9 10">
    <name type="scientific">Pseudomarimonas salicorniae</name>
    <dbReference type="NCBI Taxonomy" id="2933270"/>
    <lineage>
        <taxon>Bacteria</taxon>
        <taxon>Pseudomonadati</taxon>
        <taxon>Pseudomonadota</taxon>
        <taxon>Gammaproteobacteria</taxon>
        <taxon>Lysobacterales</taxon>
        <taxon>Lysobacteraceae</taxon>
        <taxon>Pseudomarimonas</taxon>
    </lineage>
</organism>